<evidence type="ECO:0000256" key="1">
    <source>
        <dbReference type="ARBA" id="ARBA00006738"/>
    </source>
</evidence>
<evidence type="ECO:0000256" key="2">
    <source>
        <dbReference type="HAMAP-Rule" id="MF_00048"/>
    </source>
</evidence>
<dbReference type="PANTHER" id="PTHR34039">
    <property type="entry name" value="UPF0102 PROTEIN YRAN"/>
    <property type="match status" value="1"/>
</dbReference>
<name>A0A5E6MFF1_9BACT</name>
<sequence>MSLVSLLFGRPWRKNCELGRWGEREAARFLRRKGYRVLLRNVRIGGGEIDLVCRDASVLVFVEVKTRSSTEYGEPAEAVDAEKRARLVRAAYAYLEELGREEVTYRFDIVEVLAEVQAKHRIRLLSNAFGPP</sequence>
<dbReference type="Proteomes" id="UP000334923">
    <property type="component" value="Unassembled WGS sequence"/>
</dbReference>
<dbReference type="GO" id="GO:0003676">
    <property type="term" value="F:nucleic acid binding"/>
    <property type="evidence" value="ECO:0007669"/>
    <property type="project" value="InterPro"/>
</dbReference>
<reference evidence="3 4" key="1">
    <citation type="submission" date="2019-09" db="EMBL/GenBank/DDBJ databases">
        <authorList>
            <person name="Cremers G."/>
        </authorList>
    </citation>
    <scope>NUCLEOTIDE SEQUENCE [LARGE SCALE GENOMIC DNA]</scope>
    <source>
        <strain evidence="3">4A</strain>
    </source>
</reference>
<dbReference type="AlphaFoldDB" id="A0A5E6MFF1"/>
<proteinExistence type="inferred from homology"/>
<keyword evidence="4" id="KW-1185">Reference proteome</keyword>
<protein>
    <recommendedName>
        <fullName evidence="2">UPF0102 protein MAMT_02202</fullName>
    </recommendedName>
</protein>
<dbReference type="NCBIfam" id="TIGR00252">
    <property type="entry name" value="YraN family protein"/>
    <property type="match status" value="1"/>
</dbReference>
<dbReference type="CDD" id="cd20736">
    <property type="entry name" value="PoNe_Nuclease"/>
    <property type="match status" value="1"/>
</dbReference>
<dbReference type="NCBIfam" id="NF009154">
    <property type="entry name" value="PRK12497.3-3"/>
    <property type="match status" value="1"/>
</dbReference>
<dbReference type="Gene3D" id="3.40.1350.10">
    <property type="match status" value="1"/>
</dbReference>
<dbReference type="NCBIfam" id="NF009150">
    <property type="entry name" value="PRK12497.1-3"/>
    <property type="match status" value="1"/>
</dbReference>
<dbReference type="SUPFAM" id="SSF52980">
    <property type="entry name" value="Restriction endonuclease-like"/>
    <property type="match status" value="1"/>
</dbReference>
<evidence type="ECO:0000313" key="4">
    <source>
        <dbReference type="Proteomes" id="UP000334923"/>
    </source>
</evidence>
<dbReference type="InterPro" id="IPR003509">
    <property type="entry name" value="UPF0102_YraN-like"/>
</dbReference>
<evidence type="ECO:0000313" key="3">
    <source>
        <dbReference type="EMBL" id="VVM08224.1"/>
    </source>
</evidence>
<dbReference type="InterPro" id="IPR011856">
    <property type="entry name" value="tRNA_endonuc-like_dom_sf"/>
</dbReference>
<dbReference type="HAMAP" id="MF_00048">
    <property type="entry name" value="UPF0102"/>
    <property type="match status" value="1"/>
</dbReference>
<comment type="similarity">
    <text evidence="1 2">Belongs to the UPF0102 family.</text>
</comment>
<dbReference type="Pfam" id="PF02021">
    <property type="entry name" value="UPF0102"/>
    <property type="match status" value="1"/>
</dbReference>
<accession>A0A5E6MFF1</accession>
<dbReference type="RefSeq" id="WP_246186660.1">
    <property type="nucleotide sequence ID" value="NZ_CABFVA020000122.1"/>
</dbReference>
<dbReference type="InterPro" id="IPR011335">
    <property type="entry name" value="Restrct_endonuc-II-like"/>
</dbReference>
<dbReference type="EMBL" id="CABFVA020000122">
    <property type="protein sequence ID" value="VVM08224.1"/>
    <property type="molecule type" value="Genomic_DNA"/>
</dbReference>
<gene>
    <name evidence="3" type="ORF">MAMT_02202</name>
</gene>
<dbReference type="PANTHER" id="PTHR34039:SF1">
    <property type="entry name" value="UPF0102 PROTEIN YRAN"/>
    <property type="match status" value="1"/>
</dbReference>
<organism evidence="3 4">
    <name type="scientific">Methylacidimicrobium tartarophylax</name>
    <dbReference type="NCBI Taxonomy" id="1041768"/>
    <lineage>
        <taxon>Bacteria</taxon>
        <taxon>Pseudomonadati</taxon>
        <taxon>Verrucomicrobiota</taxon>
        <taxon>Methylacidimicrobium</taxon>
    </lineage>
</organism>